<name>A0A0A9B156_ARUDO</name>
<protein>
    <submittedName>
        <fullName evidence="1">Uncharacterized protein</fullName>
    </submittedName>
</protein>
<organism evidence="1">
    <name type="scientific">Arundo donax</name>
    <name type="common">Giant reed</name>
    <name type="synonym">Donax arundinaceus</name>
    <dbReference type="NCBI Taxonomy" id="35708"/>
    <lineage>
        <taxon>Eukaryota</taxon>
        <taxon>Viridiplantae</taxon>
        <taxon>Streptophyta</taxon>
        <taxon>Embryophyta</taxon>
        <taxon>Tracheophyta</taxon>
        <taxon>Spermatophyta</taxon>
        <taxon>Magnoliopsida</taxon>
        <taxon>Liliopsida</taxon>
        <taxon>Poales</taxon>
        <taxon>Poaceae</taxon>
        <taxon>PACMAD clade</taxon>
        <taxon>Arundinoideae</taxon>
        <taxon>Arundineae</taxon>
        <taxon>Arundo</taxon>
    </lineage>
</organism>
<dbReference type="EMBL" id="GBRH01240814">
    <property type="protein sequence ID" value="JAD57081.1"/>
    <property type="molecule type" value="Transcribed_RNA"/>
</dbReference>
<proteinExistence type="predicted"/>
<sequence>MKMPLQRLSVTKSHD</sequence>
<reference evidence="1" key="2">
    <citation type="journal article" date="2015" name="Data Brief">
        <title>Shoot transcriptome of the giant reed, Arundo donax.</title>
        <authorList>
            <person name="Barrero R.A."/>
            <person name="Guerrero F.D."/>
            <person name="Moolhuijzen P."/>
            <person name="Goolsby J.A."/>
            <person name="Tidwell J."/>
            <person name="Bellgard S.E."/>
            <person name="Bellgard M.I."/>
        </authorList>
    </citation>
    <scope>NUCLEOTIDE SEQUENCE</scope>
    <source>
        <tissue evidence="1">Shoot tissue taken approximately 20 cm above the soil surface</tissue>
    </source>
</reference>
<reference evidence="1" key="1">
    <citation type="submission" date="2014-09" db="EMBL/GenBank/DDBJ databases">
        <authorList>
            <person name="Magalhaes I.L.F."/>
            <person name="Oliveira U."/>
            <person name="Santos F.R."/>
            <person name="Vidigal T.H.D.A."/>
            <person name="Brescovit A.D."/>
            <person name="Santos A.J."/>
        </authorList>
    </citation>
    <scope>NUCLEOTIDE SEQUENCE</scope>
    <source>
        <tissue evidence="1">Shoot tissue taken approximately 20 cm above the soil surface</tissue>
    </source>
</reference>
<evidence type="ECO:0000313" key="1">
    <source>
        <dbReference type="EMBL" id="JAD57081.1"/>
    </source>
</evidence>
<accession>A0A0A9B156</accession>